<protein>
    <recommendedName>
        <fullName evidence="10">Small ribosomal subunit biogenesis GTPase RsgA</fullName>
        <ecNumber evidence="10">3.6.1.-</ecNumber>
    </recommendedName>
</protein>
<keyword evidence="7 10" id="KW-0862">Zinc</keyword>
<dbReference type="GO" id="GO:0005737">
    <property type="term" value="C:cytoplasm"/>
    <property type="evidence" value="ECO:0007669"/>
    <property type="project" value="UniProtKB-SubCell"/>
</dbReference>
<feature type="binding site" evidence="10">
    <location>
        <position position="287"/>
    </location>
    <ligand>
        <name>Zn(2+)</name>
        <dbReference type="ChEBI" id="CHEBI:29105"/>
    </ligand>
</feature>
<dbReference type="GO" id="GO:0005525">
    <property type="term" value="F:GTP binding"/>
    <property type="evidence" value="ECO:0007669"/>
    <property type="project" value="UniProtKB-UniRule"/>
</dbReference>
<dbReference type="PANTHER" id="PTHR32120:SF10">
    <property type="entry name" value="SMALL RIBOSOMAL SUBUNIT BIOGENESIS GTPASE RSGA"/>
    <property type="match status" value="1"/>
</dbReference>
<dbReference type="Gene3D" id="1.10.40.50">
    <property type="entry name" value="Probable gtpase engc, domain 3"/>
    <property type="match status" value="1"/>
</dbReference>
<evidence type="ECO:0000256" key="4">
    <source>
        <dbReference type="ARBA" id="ARBA00022730"/>
    </source>
</evidence>
<gene>
    <name evidence="10" type="primary">rsgA</name>
    <name evidence="14" type="ORF">BKX93_00635</name>
</gene>
<keyword evidence="3 10" id="KW-0479">Metal-binding</keyword>
<evidence type="ECO:0000256" key="8">
    <source>
        <dbReference type="ARBA" id="ARBA00022884"/>
    </source>
</evidence>
<comment type="subcellular location">
    <subcellularLocation>
        <location evidence="10">Cytoplasm</location>
    </subcellularLocation>
</comment>
<dbReference type="GO" id="GO:0019843">
    <property type="term" value="F:rRNA binding"/>
    <property type="evidence" value="ECO:0007669"/>
    <property type="project" value="UniProtKB-KW"/>
</dbReference>
<feature type="binding site" evidence="10">
    <location>
        <begin position="199"/>
        <end position="207"/>
    </location>
    <ligand>
        <name>GTP</name>
        <dbReference type="ChEBI" id="CHEBI:37565"/>
    </ligand>
</feature>
<feature type="domain" description="EngC GTPase" evidence="12">
    <location>
        <begin position="107"/>
        <end position="255"/>
    </location>
</feature>
<comment type="similarity">
    <text evidence="10">Belongs to the TRAFAC class YlqF/YawG GTPase family. RsgA subfamily.</text>
</comment>
<proteinExistence type="inferred from homology"/>
<feature type="binding site" evidence="10">
    <location>
        <position position="280"/>
    </location>
    <ligand>
        <name>Zn(2+)</name>
        <dbReference type="ChEBI" id="CHEBI:29105"/>
    </ligand>
</feature>
<dbReference type="NCBIfam" id="TIGR00157">
    <property type="entry name" value="ribosome small subunit-dependent GTPase A"/>
    <property type="match status" value="1"/>
</dbReference>
<evidence type="ECO:0000313" key="15">
    <source>
        <dbReference type="Proteomes" id="UP000178776"/>
    </source>
</evidence>
<dbReference type="EMBL" id="CP017707">
    <property type="protein sequence ID" value="AOZ48642.1"/>
    <property type="molecule type" value="Genomic_DNA"/>
</dbReference>
<evidence type="ECO:0000256" key="11">
    <source>
        <dbReference type="SAM" id="MobiDB-lite"/>
    </source>
</evidence>
<dbReference type="KEGG" id="cvc:BKX93_00635"/>
<evidence type="ECO:0000256" key="1">
    <source>
        <dbReference type="ARBA" id="ARBA00022490"/>
    </source>
</evidence>
<evidence type="ECO:0000256" key="10">
    <source>
        <dbReference type="HAMAP-Rule" id="MF_01820"/>
    </source>
</evidence>
<evidence type="ECO:0000256" key="2">
    <source>
        <dbReference type="ARBA" id="ARBA00022517"/>
    </source>
</evidence>
<feature type="domain" description="CP-type G" evidence="13">
    <location>
        <begin position="90"/>
        <end position="257"/>
    </location>
</feature>
<dbReference type="HAMAP" id="MF_01820">
    <property type="entry name" value="GTPase_RsgA"/>
    <property type="match status" value="1"/>
</dbReference>
<keyword evidence="6 10" id="KW-0378">Hydrolase</keyword>
<name>A0A1D9LBL1_9NEIS</name>
<dbReference type="GO" id="GO:0042274">
    <property type="term" value="P:ribosomal small subunit biogenesis"/>
    <property type="evidence" value="ECO:0007669"/>
    <property type="project" value="UniProtKB-UniRule"/>
</dbReference>
<dbReference type="InterPro" id="IPR027417">
    <property type="entry name" value="P-loop_NTPase"/>
</dbReference>
<organism evidence="14 15">
    <name type="scientific">Chromobacterium vaccinii</name>
    <dbReference type="NCBI Taxonomy" id="1108595"/>
    <lineage>
        <taxon>Bacteria</taxon>
        <taxon>Pseudomonadati</taxon>
        <taxon>Pseudomonadota</taxon>
        <taxon>Betaproteobacteria</taxon>
        <taxon>Neisseriales</taxon>
        <taxon>Chromobacteriaceae</taxon>
        <taxon>Chromobacterium</taxon>
    </lineage>
</organism>
<keyword evidence="2 10" id="KW-0690">Ribosome biogenesis</keyword>
<evidence type="ECO:0000256" key="9">
    <source>
        <dbReference type="ARBA" id="ARBA00023134"/>
    </source>
</evidence>
<keyword evidence="4 10" id="KW-0699">rRNA-binding</keyword>
<dbReference type="Pfam" id="PF03193">
    <property type="entry name" value="RsgA_GTPase"/>
    <property type="match status" value="1"/>
</dbReference>
<keyword evidence="5 10" id="KW-0547">Nucleotide-binding</keyword>
<reference evidence="14 15" key="1">
    <citation type="submission" date="2016-10" db="EMBL/GenBank/DDBJ databases">
        <title>Chromobacterium muskegensis sp. nov., an insecticidal bacterium isolated from Sphagnum bogs.</title>
        <authorList>
            <person name="Sparks M.E."/>
            <person name="Blackburn M.B."/>
            <person name="Gundersen-Rindal D.E."/>
            <person name="Mitchell A."/>
            <person name="Farrar R."/>
            <person name="Kuhar D."/>
        </authorList>
    </citation>
    <scope>NUCLEOTIDE SEQUENCE [LARGE SCALE GENOMIC DNA]</scope>
    <source>
        <strain evidence="14 15">21-1</strain>
    </source>
</reference>
<comment type="cofactor">
    <cofactor evidence="10">
        <name>Zn(2+)</name>
        <dbReference type="ChEBI" id="CHEBI:29105"/>
    </cofactor>
    <text evidence="10">Binds 1 zinc ion per subunit.</text>
</comment>
<dbReference type="SUPFAM" id="SSF52540">
    <property type="entry name" value="P-loop containing nucleoside triphosphate hydrolases"/>
    <property type="match status" value="1"/>
</dbReference>
<feature type="binding site" evidence="10">
    <location>
        <begin position="146"/>
        <end position="149"/>
    </location>
    <ligand>
        <name>GTP</name>
        <dbReference type="ChEBI" id="CHEBI:37565"/>
    </ligand>
</feature>
<sequence>MLNFDFPRLAAIGLTPVLLQQALAKAGDEAWKLARVCRVQRDCAWVHDGEDEHPAHALPGIHAALAVGDWALCQPLEHEPWRLLERLEPFNQLVRVNDEGARQAYASNVDTALLVMGLDGDYNPRRLERYLGLAAAAGVAPVVALSKADLCPDAETRLAELEQRLKPLPPILLLNGTDPACRDVLRPWLGAGQTLVLLGSSGAGKSTLSNTLLGEEAQAVGGVRADDSRGRHTTTARTLLKCPDGACIIDTPGVRTLQAPPDAGALAGSFADIEELAGRCQFRDCSHREEPGCAVRSGVDGDRLRNYHKLRREMERHEQTALQRQQQRREWKVRNKAARQR</sequence>
<dbReference type="Proteomes" id="UP000178776">
    <property type="component" value="Chromosome"/>
</dbReference>
<dbReference type="PANTHER" id="PTHR32120">
    <property type="entry name" value="SMALL RIBOSOMAL SUBUNIT BIOGENESIS GTPASE RSGA"/>
    <property type="match status" value="1"/>
</dbReference>
<dbReference type="AlphaFoldDB" id="A0A1D9LBL1"/>
<dbReference type="PROSITE" id="PS50936">
    <property type="entry name" value="ENGC_GTPASE"/>
    <property type="match status" value="1"/>
</dbReference>
<dbReference type="EC" id="3.6.1.-" evidence="10"/>
<dbReference type="RefSeq" id="WP_070978147.1">
    <property type="nucleotide sequence ID" value="NZ_CP017707.1"/>
</dbReference>
<dbReference type="PROSITE" id="PS51721">
    <property type="entry name" value="G_CP"/>
    <property type="match status" value="1"/>
</dbReference>
<keyword evidence="1 10" id="KW-0963">Cytoplasm</keyword>
<dbReference type="InterPro" id="IPR010914">
    <property type="entry name" value="RsgA_GTPase_dom"/>
</dbReference>
<evidence type="ECO:0000256" key="5">
    <source>
        <dbReference type="ARBA" id="ARBA00022741"/>
    </source>
</evidence>
<feature type="region of interest" description="Disordered" evidence="11">
    <location>
        <begin position="315"/>
        <end position="341"/>
    </location>
</feature>
<dbReference type="InterPro" id="IPR030378">
    <property type="entry name" value="G_CP_dom"/>
</dbReference>
<dbReference type="GeneID" id="68839731"/>
<dbReference type="Gene3D" id="3.40.50.300">
    <property type="entry name" value="P-loop containing nucleotide triphosphate hydrolases"/>
    <property type="match status" value="1"/>
</dbReference>
<evidence type="ECO:0000256" key="6">
    <source>
        <dbReference type="ARBA" id="ARBA00022801"/>
    </source>
</evidence>
<dbReference type="GO" id="GO:0003924">
    <property type="term" value="F:GTPase activity"/>
    <property type="evidence" value="ECO:0007669"/>
    <property type="project" value="UniProtKB-UniRule"/>
</dbReference>
<dbReference type="STRING" id="1108595.BKX93_00635"/>
<evidence type="ECO:0000256" key="7">
    <source>
        <dbReference type="ARBA" id="ARBA00022833"/>
    </source>
</evidence>
<feature type="binding site" evidence="10">
    <location>
        <position position="285"/>
    </location>
    <ligand>
        <name>Zn(2+)</name>
        <dbReference type="ChEBI" id="CHEBI:29105"/>
    </ligand>
</feature>
<evidence type="ECO:0000256" key="3">
    <source>
        <dbReference type="ARBA" id="ARBA00022723"/>
    </source>
</evidence>
<accession>A0A1D9LBL1</accession>
<comment type="function">
    <text evidence="10">One of several proteins that assist in the late maturation steps of the functional core of the 30S ribosomal subunit. Helps release RbfA from mature subunits. May play a role in the assembly of ribosomal proteins into the subunit. Circularly permuted GTPase that catalyzes slow GTP hydrolysis, GTPase activity is stimulated by the 30S ribosomal subunit.</text>
</comment>
<keyword evidence="8 10" id="KW-0694">RNA-binding</keyword>
<dbReference type="InterPro" id="IPR004881">
    <property type="entry name" value="Ribosome_biogen_GTPase_RsgA"/>
</dbReference>
<evidence type="ECO:0000259" key="13">
    <source>
        <dbReference type="PROSITE" id="PS51721"/>
    </source>
</evidence>
<feature type="binding site" evidence="10">
    <location>
        <position position="293"/>
    </location>
    <ligand>
        <name>Zn(2+)</name>
        <dbReference type="ChEBI" id="CHEBI:29105"/>
    </ligand>
</feature>
<evidence type="ECO:0000259" key="12">
    <source>
        <dbReference type="PROSITE" id="PS50936"/>
    </source>
</evidence>
<evidence type="ECO:0000313" key="14">
    <source>
        <dbReference type="EMBL" id="AOZ48642.1"/>
    </source>
</evidence>
<comment type="subunit">
    <text evidence="10">Monomer. Associates with 30S ribosomal subunit, binds 16S rRNA.</text>
</comment>
<dbReference type="GO" id="GO:0046872">
    <property type="term" value="F:metal ion binding"/>
    <property type="evidence" value="ECO:0007669"/>
    <property type="project" value="UniProtKB-KW"/>
</dbReference>
<keyword evidence="9 10" id="KW-0342">GTP-binding</keyword>
<dbReference type="CDD" id="cd01854">
    <property type="entry name" value="YjeQ_EngC"/>
    <property type="match status" value="1"/>
</dbReference>